<dbReference type="Pfam" id="PF13812">
    <property type="entry name" value="PPR_3"/>
    <property type="match status" value="1"/>
</dbReference>
<reference evidence="4" key="1">
    <citation type="submission" date="2016-04" db="EMBL/GenBank/DDBJ databases">
        <title>Cephalotus genome sequencing.</title>
        <authorList>
            <person name="Fukushima K."/>
            <person name="Hasebe M."/>
            <person name="Fang X."/>
        </authorList>
    </citation>
    <scope>NUCLEOTIDE SEQUENCE [LARGE SCALE GENOMIC DNA]</scope>
    <source>
        <strain evidence="4">cv. St1</strain>
    </source>
</reference>
<feature type="repeat" description="PPR" evidence="2">
    <location>
        <begin position="69"/>
        <end position="103"/>
    </location>
</feature>
<dbReference type="FunFam" id="1.25.40.10:FF:000090">
    <property type="entry name" value="Pentatricopeptide repeat-containing protein, chloroplastic"/>
    <property type="match status" value="1"/>
</dbReference>
<dbReference type="PROSITE" id="PS51375">
    <property type="entry name" value="PPR"/>
    <property type="match status" value="4"/>
</dbReference>
<dbReference type="AlphaFoldDB" id="A0A1Q3BRX2"/>
<evidence type="ECO:0000256" key="1">
    <source>
        <dbReference type="ARBA" id="ARBA00022737"/>
    </source>
</evidence>
<sequence length="608" mass="67641">MCSLLWQKPLKSLLSTCKDKATITKIHALMIITGVFTRGNSLARLIAAYTRINGIVTARHVFDRTPQRTADAWNTMIVAYSRNNNPNEVLGLYKNMIMEGIKPCISTFTIGIKASTSLRELKTGEEIWRKAVDFGYGYDLFVGSSVLNLYAKWGKMDEALIVFNKMPRKDMVCWTNLVTGFVQSGRPREAIDAFKRMQEEGMEGDEVFMLGLTQACASSGDLKLGLSIHGYMVRRDLPMDVVVQTSFVNMYAKNGHLELASRVFKKMSHKNALSWNALISGFAQNGFASNALELLVEMQDCGFIPDSASLVSALLACSQVGFLKLGKSVLGYIARRHNFDQVLGTAAIDMYSKCGALSCALAIFDRMDSRDLICWNTMIDGYGIHGHGKEALSVFFQMTKTDLKPDHSTFASLLSALGHSGLVEEGQYWFNLMDSEYKVNPSEKHYVCVVDLLARAGRVEEAYKLISAMDTEPGLAVWVSLLSGCQNHGKLLIGEKVAKKVLELNPDDLGVHALVSNLFAMGKNWNEVAFVRNIMKKTGLKKVPGYSVVEVNGDLHAFLMEDKSHFQFEDIVSMLKKLNHEMKAVEYTPKTKSFVQELVGEVNQKITV</sequence>
<evidence type="ECO:0000313" key="4">
    <source>
        <dbReference type="Proteomes" id="UP000187406"/>
    </source>
</evidence>
<feature type="repeat" description="PPR" evidence="2">
    <location>
        <begin position="371"/>
        <end position="405"/>
    </location>
</feature>
<dbReference type="InterPro" id="IPR046848">
    <property type="entry name" value="E_motif"/>
</dbReference>
<dbReference type="NCBIfam" id="TIGR00756">
    <property type="entry name" value="PPR"/>
    <property type="match status" value="5"/>
</dbReference>
<gene>
    <name evidence="3" type="ORF">CFOL_v3_14213</name>
</gene>
<organism evidence="3 4">
    <name type="scientific">Cephalotus follicularis</name>
    <name type="common">Albany pitcher plant</name>
    <dbReference type="NCBI Taxonomy" id="3775"/>
    <lineage>
        <taxon>Eukaryota</taxon>
        <taxon>Viridiplantae</taxon>
        <taxon>Streptophyta</taxon>
        <taxon>Embryophyta</taxon>
        <taxon>Tracheophyta</taxon>
        <taxon>Spermatophyta</taxon>
        <taxon>Magnoliopsida</taxon>
        <taxon>eudicotyledons</taxon>
        <taxon>Gunneridae</taxon>
        <taxon>Pentapetalae</taxon>
        <taxon>rosids</taxon>
        <taxon>fabids</taxon>
        <taxon>Oxalidales</taxon>
        <taxon>Cephalotaceae</taxon>
        <taxon>Cephalotus</taxon>
    </lineage>
</organism>
<evidence type="ECO:0000256" key="2">
    <source>
        <dbReference type="PROSITE-ProRule" id="PRU00708"/>
    </source>
</evidence>
<dbReference type="Pfam" id="PF01535">
    <property type="entry name" value="PPR"/>
    <property type="match status" value="4"/>
</dbReference>
<dbReference type="OrthoDB" id="185373at2759"/>
<keyword evidence="4" id="KW-1185">Reference proteome</keyword>
<dbReference type="GO" id="GO:0009451">
    <property type="term" value="P:RNA modification"/>
    <property type="evidence" value="ECO:0007669"/>
    <property type="project" value="InterPro"/>
</dbReference>
<feature type="repeat" description="PPR" evidence="2">
    <location>
        <begin position="271"/>
        <end position="305"/>
    </location>
</feature>
<dbReference type="Proteomes" id="UP000187406">
    <property type="component" value="Unassembled WGS sequence"/>
</dbReference>
<proteinExistence type="predicted"/>
<dbReference type="FunFam" id="1.25.40.10:FF:000361">
    <property type="entry name" value="Pentatricopeptide repeat-containing protein chloroplastic"/>
    <property type="match status" value="1"/>
</dbReference>
<feature type="repeat" description="PPR" evidence="2">
    <location>
        <begin position="170"/>
        <end position="204"/>
    </location>
</feature>
<dbReference type="Pfam" id="PF20431">
    <property type="entry name" value="E_motif"/>
    <property type="match status" value="1"/>
</dbReference>
<dbReference type="FunFam" id="1.25.40.10:FF:000285">
    <property type="entry name" value="Pentatricopeptide repeat-containing protein, chloroplastic"/>
    <property type="match status" value="1"/>
</dbReference>
<dbReference type="Gene3D" id="1.25.40.10">
    <property type="entry name" value="Tetratricopeptide repeat domain"/>
    <property type="match status" value="4"/>
</dbReference>
<dbReference type="PANTHER" id="PTHR47926:SF405">
    <property type="entry name" value="DYW DOMAIN-CONTAINING PROTEIN"/>
    <property type="match status" value="1"/>
</dbReference>
<dbReference type="InParanoid" id="A0A1Q3BRX2"/>
<dbReference type="InterPro" id="IPR002885">
    <property type="entry name" value="PPR_rpt"/>
</dbReference>
<protein>
    <submittedName>
        <fullName evidence="3">PPR domain-containing protein/PPR_2 domain-containing protein/PPR_3 domain-containing protein</fullName>
    </submittedName>
</protein>
<dbReference type="Pfam" id="PF13041">
    <property type="entry name" value="PPR_2"/>
    <property type="match status" value="2"/>
</dbReference>
<dbReference type="PANTHER" id="PTHR47926">
    <property type="entry name" value="PENTATRICOPEPTIDE REPEAT-CONTAINING PROTEIN"/>
    <property type="match status" value="1"/>
</dbReference>
<dbReference type="InterPro" id="IPR011990">
    <property type="entry name" value="TPR-like_helical_dom_sf"/>
</dbReference>
<name>A0A1Q3BRX2_CEPFO</name>
<dbReference type="FunCoup" id="A0A1Q3BRX2">
    <property type="interactions" value="28"/>
</dbReference>
<dbReference type="EMBL" id="BDDD01000833">
    <property type="protein sequence ID" value="GAV70715.1"/>
    <property type="molecule type" value="Genomic_DNA"/>
</dbReference>
<keyword evidence="1" id="KW-0677">Repeat</keyword>
<evidence type="ECO:0000313" key="3">
    <source>
        <dbReference type="EMBL" id="GAV70715.1"/>
    </source>
</evidence>
<comment type="caution">
    <text evidence="3">The sequence shown here is derived from an EMBL/GenBank/DDBJ whole genome shotgun (WGS) entry which is preliminary data.</text>
</comment>
<accession>A0A1Q3BRX2</accession>
<dbReference type="InterPro" id="IPR046960">
    <property type="entry name" value="PPR_At4g14850-like_plant"/>
</dbReference>
<dbReference type="GO" id="GO:0003723">
    <property type="term" value="F:RNA binding"/>
    <property type="evidence" value="ECO:0007669"/>
    <property type="project" value="InterPro"/>
</dbReference>